<organism evidence="1 2">
    <name type="scientific">Gymnopus androsaceus JB14</name>
    <dbReference type="NCBI Taxonomy" id="1447944"/>
    <lineage>
        <taxon>Eukaryota</taxon>
        <taxon>Fungi</taxon>
        <taxon>Dikarya</taxon>
        <taxon>Basidiomycota</taxon>
        <taxon>Agaricomycotina</taxon>
        <taxon>Agaricomycetes</taxon>
        <taxon>Agaricomycetidae</taxon>
        <taxon>Agaricales</taxon>
        <taxon>Marasmiineae</taxon>
        <taxon>Omphalotaceae</taxon>
        <taxon>Gymnopus</taxon>
    </lineage>
</organism>
<dbReference type="EMBL" id="ML769512">
    <property type="protein sequence ID" value="KAE9396548.1"/>
    <property type="molecule type" value="Genomic_DNA"/>
</dbReference>
<proteinExistence type="predicted"/>
<keyword evidence="2" id="KW-1185">Reference proteome</keyword>
<evidence type="ECO:0000313" key="2">
    <source>
        <dbReference type="Proteomes" id="UP000799118"/>
    </source>
</evidence>
<dbReference type="AlphaFoldDB" id="A0A6A4HFX0"/>
<sequence length="234" mass="26006">MAPKHYQDRRHVYSWRWHEYLKSELSSTFTSRSASPTIAISPPTPGEELELDLPAAIRAFLSNDLLQMRANTLIWDGHDFTYFSLSEEKAASELEHLAAPKVLCNGTMHPVSFQPHPEKHSQYRYVTMEWNLEDSGFRAVFEGHAAGDETVLSQLYLCYPVSSRSTPSLVISNIENDQASASALSSSAPALNPSLALTLKTICPAFPVPCSSLPVFLASHTHPNFPMHPTKLNP</sequence>
<reference evidence="1" key="1">
    <citation type="journal article" date="2019" name="Environ. Microbiol.">
        <title>Fungal ecological strategies reflected in gene transcription - a case study of two litter decomposers.</title>
        <authorList>
            <person name="Barbi F."/>
            <person name="Kohler A."/>
            <person name="Barry K."/>
            <person name="Baskaran P."/>
            <person name="Daum C."/>
            <person name="Fauchery L."/>
            <person name="Ihrmark K."/>
            <person name="Kuo A."/>
            <person name="LaButti K."/>
            <person name="Lipzen A."/>
            <person name="Morin E."/>
            <person name="Grigoriev I.V."/>
            <person name="Henrissat B."/>
            <person name="Lindahl B."/>
            <person name="Martin F."/>
        </authorList>
    </citation>
    <scope>NUCLEOTIDE SEQUENCE</scope>
    <source>
        <strain evidence="1">JB14</strain>
    </source>
</reference>
<evidence type="ECO:0000313" key="1">
    <source>
        <dbReference type="EMBL" id="KAE9396548.1"/>
    </source>
</evidence>
<gene>
    <name evidence="1" type="ORF">BT96DRAFT_1021331</name>
</gene>
<protein>
    <submittedName>
        <fullName evidence="1">Uncharacterized protein</fullName>
    </submittedName>
</protein>
<dbReference type="Proteomes" id="UP000799118">
    <property type="component" value="Unassembled WGS sequence"/>
</dbReference>
<name>A0A6A4HFX0_9AGAR</name>
<accession>A0A6A4HFX0</accession>